<dbReference type="Proteomes" id="UP000829291">
    <property type="component" value="Chromosome 7"/>
</dbReference>
<accession>A0ABM3GL85</accession>
<reference evidence="2" key="1">
    <citation type="submission" date="2025-08" db="UniProtKB">
        <authorList>
            <consortium name="RefSeq"/>
        </authorList>
    </citation>
    <scope>IDENTIFICATION</scope>
    <source>
        <tissue evidence="2">Thorax and Abdomen</tissue>
    </source>
</reference>
<dbReference type="GeneID" id="124295364"/>
<sequence length="105" mass="12069">MACGKPSKVTFVKTRAGLWCVHAFERGIKKAIVFSICIKIESTKMDIIPQGSKMEVVQWTRQQLFDAVHEEWDENLDDLIENLGVKLLNKAPHLFRIEKNVTTKQ</sequence>
<name>A0ABM3GL85_NEOLC</name>
<evidence type="ECO:0000313" key="2">
    <source>
        <dbReference type="RefSeq" id="XP_046601027.1"/>
    </source>
</evidence>
<organism evidence="1 2">
    <name type="scientific">Neodiprion lecontei</name>
    <name type="common">Redheaded pine sawfly</name>
    <dbReference type="NCBI Taxonomy" id="441921"/>
    <lineage>
        <taxon>Eukaryota</taxon>
        <taxon>Metazoa</taxon>
        <taxon>Ecdysozoa</taxon>
        <taxon>Arthropoda</taxon>
        <taxon>Hexapoda</taxon>
        <taxon>Insecta</taxon>
        <taxon>Pterygota</taxon>
        <taxon>Neoptera</taxon>
        <taxon>Endopterygota</taxon>
        <taxon>Hymenoptera</taxon>
        <taxon>Tenthredinoidea</taxon>
        <taxon>Diprionidae</taxon>
        <taxon>Diprioninae</taxon>
        <taxon>Neodiprion</taxon>
    </lineage>
</organism>
<gene>
    <name evidence="2" type="primary">LOC124295364</name>
</gene>
<keyword evidence="1" id="KW-1185">Reference proteome</keyword>
<evidence type="ECO:0000313" key="1">
    <source>
        <dbReference type="Proteomes" id="UP000829291"/>
    </source>
</evidence>
<protein>
    <submittedName>
        <fullName evidence="2">Uncharacterized protein LOC124295364</fullName>
    </submittedName>
</protein>
<proteinExistence type="predicted"/>
<dbReference type="RefSeq" id="XP_046601027.1">
    <property type="nucleotide sequence ID" value="XM_046745071.1"/>
</dbReference>